<organism evidence="7 8">
    <name type="scientific">Hibiscus sabdariffa</name>
    <name type="common">roselle</name>
    <dbReference type="NCBI Taxonomy" id="183260"/>
    <lineage>
        <taxon>Eukaryota</taxon>
        <taxon>Viridiplantae</taxon>
        <taxon>Streptophyta</taxon>
        <taxon>Embryophyta</taxon>
        <taxon>Tracheophyta</taxon>
        <taxon>Spermatophyta</taxon>
        <taxon>Magnoliopsida</taxon>
        <taxon>eudicotyledons</taxon>
        <taxon>Gunneridae</taxon>
        <taxon>Pentapetalae</taxon>
        <taxon>rosids</taxon>
        <taxon>malvids</taxon>
        <taxon>Malvales</taxon>
        <taxon>Malvaceae</taxon>
        <taxon>Malvoideae</taxon>
        <taxon>Hibiscus</taxon>
    </lineage>
</organism>
<evidence type="ECO:0000256" key="1">
    <source>
        <dbReference type="ARBA" id="ARBA00022723"/>
    </source>
</evidence>
<feature type="domain" description="SWIM-type" evidence="6">
    <location>
        <begin position="299"/>
        <end position="331"/>
    </location>
</feature>
<evidence type="ECO:0000259" key="6">
    <source>
        <dbReference type="PROSITE" id="PS50966"/>
    </source>
</evidence>
<evidence type="ECO:0000256" key="2">
    <source>
        <dbReference type="ARBA" id="ARBA00022771"/>
    </source>
</evidence>
<dbReference type="PROSITE" id="PS50966">
    <property type="entry name" value="ZF_SWIM"/>
    <property type="match status" value="1"/>
</dbReference>
<dbReference type="EMBL" id="JBBPBM010000065">
    <property type="protein sequence ID" value="KAK8515072.1"/>
    <property type="molecule type" value="Genomic_DNA"/>
</dbReference>
<dbReference type="PANTHER" id="PTHR31973:SF195">
    <property type="entry name" value="MUDR FAMILY TRANSPOSASE"/>
    <property type="match status" value="1"/>
</dbReference>
<dbReference type="SMART" id="SM00575">
    <property type="entry name" value="ZnF_PMZ"/>
    <property type="match status" value="1"/>
</dbReference>
<dbReference type="Pfam" id="PF10551">
    <property type="entry name" value="MULE"/>
    <property type="match status" value="1"/>
</dbReference>
<keyword evidence="2 4" id="KW-0863">Zinc-finger</keyword>
<evidence type="ECO:0000313" key="8">
    <source>
        <dbReference type="Proteomes" id="UP001472677"/>
    </source>
</evidence>
<keyword evidence="1" id="KW-0479">Metal-binding</keyword>
<keyword evidence="8" id="KW-1185">Reference proteome</keyword>
<evidence type="ECO:0000256" key="5">
    <source>
        <dbReference type="SAM" id="MobiDB-lite"/>
    </source>
</evidence>
<evidence type="ECO:0000256" key="3">
    <source>
        <dbReference type="ARBA" id="ARBA00022833"/>
    </source>
</evidence>
<dbReference type="PANTHER" id="PTHR31973">
    <property type="entry name" value="POLYPROTEIN, PUTATIVE-RELATED"/>
    <property type="match status" value="1"/>
</dbReference>
<dbReference type="Proteomes" id="UP001472677">
    <property type="component" value="Unassembled WGS sequence"/>
</dbReference>
<dbReference type="InterPro" id="IPR006564">
    <property type="entry name" value="Znf_PMZ"/>
</dbReference>
<dbReference type="InterPro" id="IPR018289">
    <property type="entry name" value="MULE_transposase_dom"/>
</dbReference>
<evidence type="ECO:0000313" key="7">
    <source>
        <dbReference type="EMBL" id="KAK8515072.1"/>
    </source>
</evidence>
<gene>
    <name evidence="7" type="ORF">V6N12_001233</name>
</gene>
<dbReference type="InterPro" id="IPR007527">
    <property type="entry name" value="Znf_SWIM"/>
</dbReference>
<evidence type="ECO:0000256" key="4">
    <source>
        <dbReference type="PROSITE-ProRule" id="PRU00325"/>
    </source>
</evidence>
<sequence>MSHVRSVYHYEPEYKKTWRAKDKAIRKLHRDWDASYNDLPAWINIMQKYNPGTIADLETLPYYRNDRVVEDVRQFHRLFWTFPQCINVFNSCKPIIQVDGTFLYGRYKQVLLLAVVQDGNRKTIPIAFALVPREDTDSCKFFLKKLRHSFFRNKRVYLISDRGPGLLSAIEILGSRFRSPHVEHRYCLRHVASNYHGRYKKDSERKLILRMGYELLPKKFEEMLEELKEKNTEGYNYIVGIPKEKWTNAYDGGFRFQKELQPIVAKSNGLYVLPMSCSVTVFRVSEIPQPLQGYDTTSYRVNLEEKWCDCGYFQALKSPCQHAIAACNNCRRDYKNLVDPVYFLHSVCKVYEMEFPAIGSETEWHGNQTWPTILPDPHLPRDKSRRPNSTRIHNAMDMPQRERTRQPKLCGHCRRPGHTITKCPSRTQHPDDR</sequence>
<accession>A0ABR2C6P1</accession>
<protein>
    <recommendedName>
        <fullName evidence="6">SWIM-type domain-containing protein</fullName>
    </recommendedName>
</protein>
<reference evidence="7 8" key="1">
    <citation type="journal article" date="2024" name="G3 (Bethesda)">
        <title>Genome assembly of Hibiscus sabdariffa L. provides insights into metabolisms of medicinal natural products.</title>
        <authorList>
            <person name="Kim T."/>
        </authorList>
    </citation>
    <scope>NUCLEOTIDE SEQUENCE [LARGE SCALE GENOMIC DNA]</scope>
    <source>
        <strain evidence="7">TK-2024</strain>
        <tissue evidence="7">Old leaves</tissue>
    </source>
</reference>
<proteinExistence type="predicted"/>
<feature type="region of interest" description="Disordered" evidence="5">
    <location>
        <begin position="369"/>
        <end position="413"/>
    </location>
</feature>
<comment type="caution">
    <text evidence="7">The sequence shown here is derived from an EMBL/GenBank/DDBJ whole genome shotgun (WGS) entry which is preliminary data.</text>
</comment>
<dbReference type="Pfam" id="PF04434">
    <property type="entry name" value="SWIM"/>
    <property type="match status" value="1"/>
</dbReference>
<name>A0ABR2C6P1_9ROSI</name>
<keyword evidence="3" id="KW-0862">Zinc</keyword>